<evidence type="ECO:0000313" key="5">
    <source>
        <dbReference type="Proteomes" id="UP000016860"/>
    </source>
</evidence>
<feature type="domain" description="SLH" evidence="3">
    <location>
        <begin position="382"/>
        <end position="437"/>
    </location>
</feature>
<dbReference type="RefSeq" id="WP_020816311.1">
    <property type="nucleotide sequence ID" value="NZ_ATAY01000070.1"/>
</dbReference>
<evidence type="ECO:0000256" key="2">
    <source>
        <dbReference type="SAM" id="MobiDB-lite"/>
    </source>
</evidence>
<dbReference type="InterPro" id="IPR001119">
    <property type="entry name" value="SLH_dom"/>
</dbReference>
<keyword evidence="1" id="KW-0677">Repeat</keyword>
<dbReference type="OrthoDB" id="1703838at2"/>
<gene>
    <name evidence="4" type="ORF">L323_14275</name>
</gene>
<proteinExistence type="predicted"/>
<organism evidence="4 5">
    <name type="scientific">Ruminiclostridium papyrosolvens C7</name>
    <dbReference type="NCBI Taxonomy" id="1330534"/>
    <lineage>
        <taxon>Bacteria</taxon>
        <taxon>Bacillati</taxon>
        <taxon>Bacillota</taxon>
        <taxon>Clostridia</taxon>
        <taxon>Eubacteriales</taxon>
        <taxon>Oscillospiraceae</taxon>
        <taxon>Ruminiclostridium</taxon>
    </lineage>
</organism>
<evidence type="ECO:0000256" key="1">
    <source>
        <dbReference type="ARBA" id="ARBA00022737"/>
    </source>
</evidence>
<dbReference type="InterPro" id="IPR051465">
    <property type="entry name" value="Cell_Envelope_Struct_Comp"/>
</dbReference>
<feature type="compositionally biased region" description="Gly residues" evidence="2">
    <location>
        <begin position="1"/>
        <end position="14"/>
    </location>
</feature>
<feature type="region of interest" description="Disordered" evidence="2">
    <location>
        <begin position="1"/>
        <end position="25"/>
    </location>
</feature>
<sequence>STVTGGGGGAGGSTPVGQDTATTPQPPLLPIVTVPIIKGTPAALVDSQTVIDERNGQGMARLTGQSINTIKTTVGAAQSAYQSSNEKPDVYVVVKVHPVEGAKGYEQVLPVDIVDDTTPAAHIVIETSVGAVSVPTNMLANLGYAADELMGISIAQSEPIELPAETQSLIGNRPIIDLIAKVAGNKVIWNNENAPVTVVIPYTPTPVEAMNPDGLTVLYIDNNGVAHSVPNAKFDVVTNTIVFSTTHFSKYAVVFVDKTFKDLDGVQWARKAINSLASKGIISGVGNDEFRPEANIKRADLLKMMITSLGLSSEAKDNFSDVDSGEYYADTVAVGKALGIVAGYNGQFHPEETISRQDFMVIAYKAIQSANIKLTVVHTNGLTRFNDADVVSNYARKAIEFLANRGIVNGSNANINPKAKITRAEAAQLIYSIFLQK</sequence>
<dbReference type="STRING" id="1330534.L323_14275"/>
<dbReference type="AlphaFoldDB" id="U4QZ15"/>
<dbReference type="Proteomes" id="UP000016860">
    <property type="component" value="Unassembled WGS sequence"/>
</dbReference>
<name>U4QZ15_9FIRM</name>
<feature type="domain" description="SLH" evidence="3">
    <location>
        <begin position="256"/>
        <end position="319"/>
    </location>
</feature>
<dbReference type="PATRIC" id="fig|1330534.3.peg.2831"/>
<feature type="domain" description="SLH" evidence="3">
    <location>
        <begin position="320"/>
        <end position="377"/>
    </location>
</feature>
<dbReference type="Pfam" id="PF00395">
    <property type="entry name" value="SLH"/>
    <property type="match status" value="3"/>
</dbReference>
<evidence type="ECO:0000259" key="3">
    <source>
        <dbReference type="PROSITE" id="PS51272"/>
    </source>
</evidence>
<evidence type="ECO:0000313" key="4">
    <source>
        <dbReference type="EMBL" id="EPR10199.1"/>
    </source>
</evidence>
<accession>U4QZ15</accession>
<dbReference type="EMBL" id="ATAY01000070">
    <property type="protein sequence ID" value="EPR10199.1"/>
    <property type="molecule type" value="Genomic_DNA"/>
</dbReference>
<protein>
    <recommendedName>
        <fullName evidence="3">SLH domain-containing protein</fullName>
    </recommendedName>
</protein>
<dbReference type="PANTHER" id="PTHR43308:SF5">
    <property type="entry name" value="S-LAYER PROTEIN _ PEPTIDOGLYCAN ENDO-BETA-N-ACETYLGLUCOSAMINIDASE"/>
    <property type="match status" value="1"/>
</dbReference>
<reference evidence="4 5" key="1">
    <citation type="journal article" date="2013" name="Genome Announc.">
        <title>Draft Genome Sequence of the Cellulolytic Bacterium Clostridium papyrosolvens C7 (ATCC 700395).</title>
        <authorList>
            <person name="Zepeda V."/>
            <person name="Dassa B."/>
            <person name="Borovok I."/>
            <person name="Lamed R."/>
            <person name="Bayer E.A."/>
            <person name="Cate J.H."/>
        </authorList>
    </citation>
    <scope>NUCLEOTIDE SEQUENCE [LARGE SCALE GENOMIC DNA]</scope>
    <source>
        <strain evidence="4 5">C7</strain>
    </source>
</reference>
<dbReference type="PROSITE" id="PS51272">
    <property type="entry name" value="SLH"/>
    <property type="match status" value="3"/>
</dbReference>
<feature type="non-terminal residue" evidence="4">
    <location>
        <position position="1"/>
    </location>
</feature>
<dbReference type="PANTHER" id="PTHR43308">
    <property type="entry name" value="OUTER MEMBRANE PROTEIN ALPHA-RELATED"/>
    <property type="match status" value="1"/>
</dbReference>
<comment type="caution">
    <text evidence="4">The sequence shown here is derived from an EMBL/GenBank/DDBJ whole genome shotgun (WGS) entry which is preliminary data.</text>
</comment>